<evidence type="ECO:0000313" key="4">
    <source>
        <dbReference type="Proteomes" id="UP000277498"/>
    </source>
</evidence>
<dbReference type="Gene3D" id="3.40.190.10">
    <property type="entry name" value="Periplasmic binding protein-like II"/>
    <property type="match status" value="1"/>
</dbReference>
<organism evidence="3 4">
    <name type="scientific">Pseudogemmobacter humi</name>
    <dbReference type="NCBI Taxonomy" id="2483812"/>
    <lineage>
        <taxon>Bacteria</taxon>
        <taxon>Pseudomonadati</taxon>
        <taxon>Pseudomonadota</taxon>
        <taxon>Alphaproteobacteria</taxon>
        <taxon>Rhodobacterales</taxon>
        <taxon>Paracoccaceae</taxon>
        <taxon>Pseudogemmobacter</taxon>
    </lineage>
</organism>
<evidence type="ECO:0000256" key="1">
    <source>
        <dbReference type="SAM" id="SignalP"/>
    </source>
</evidence>
<dbReference type="Pfam" id="PF04069">
    <property type="entry name" value="OpuAC"/>
    <property type="match status" value="1"/>
</dbReference>
<feature type="domain" description="ABC-type glycine betaine transport system substrate-binding" evidence="2">
    <location>
        <begin position="33"/>
        <end position="281"/>
    </location>
</feature>
<dbReference type="Gene3D" id="3.40.190.100">
    <property type="entry name" value="Glycine betaine-binding periplasmic protein, domain 2"/>
    <property type="match status" value="1"/>
</dbReference>
<evidence type="ECO:0000259" key="2">
    <source>
        <dbReference type="Pfam" id="PF04069"/>
    </source>
</evidence>
<feature type="signal peptide" evidence="1">
    <location>
        <begin position="1"/>
        <end position="25"/>
    </location>
</feature>
<name>A0A3P5WF88_9RHOB</name>
<accession>A0A3P5WF88</accession>
<reference evidence="3 4" key="1">
    <citation type="submission" date="2018-11" db="EMBL/GenBank/DDBJ databases">
        <authorList>
            <person name="Criscuolo A."/>
        </authorList>
    </citation>
    <scope>NUCLEOTIDE SEQUENCE [LARGE SCALE GENOMIC DNA]</scope>
    <source>
        <strain evidence="3">ACIP111625</strain>
    </source>
</reference>
<dbReference type="GO" id="GO:0022857">
    <property type="term" value="F:transmembrane transporter activity"/>
    <property type="evidence" value="ECO:0007669"/>
    <property type="project" value="InterPro"/>
</dbReference>
<dbReference type="GO" id="GO:0043190">
    <property type="term" value="C:ATP-binding cassette (ABC) transporter complex"/>
    <property type="evidence" value="ECO:0007669"/>
    <property type="project" value="InterPro"/>
</dbReference>
<sequence>MSRKLNTLAALMTTSLIVAVGPAFAQEADSCHDVRIAAGEWPDIQITSAIMEMITEALGYDTDITTLTIPVVYASLKNNDVDVWMGNWMPSQTTELQPYLDDKSVEVLGVNLAGAQSSIAVPSYVAEAGVTSFKDLAGNADKFGSRVYGFEAGNDVNRHVQALIDDPANGLTGWTLVESSEAGMVTEAEKAIENKEWIIFLPYTPHAAMGKMDLHFLSDIPDASFGEATVYTNVRAGYLTECPNVGGLFKNVSFSIEMLTDLLAYQETERSRPEQTAENWVLTHQDDIQPWLAGVTTIDGGDAFEALLAAYPKP</sequence>
<dbReference type="AlphaFoldDB" id="A0A3P5WF88"/>
<gene>
    <name evidence="3" type="primary">opuAC</name>
    <name evidence="3" type="ORF">XINFAN_00115</name>
</gene>
<keyword evidence="1" id="KW-0732">Signal</keyword>
<dbReference type="RefSeq" id="WP_124084634.1">
    <property type="nucleotide sequence ID" value="NZ_UXAW01000029.1"/>
</dbReference>
<protein>
    <submittedName>
        <fullName evidence="3">Glycine betaine-binding protein OpuAC</fullName>
    </submittedName>
</protein>
<dbReference type="Proteomes" id="UP000277498">
    <property type="component" value="Unassembled WGS sequence"/>
</dbReference>
<dbReference type="SUPFAM" id="SSF53850">
    <property type="entry name" value="Periplasmic binding protein-like II"/>
    <property type="match status" value="1"/>
</dbReference>
<evidence type="ECO:0000313" key="3">
    <source>
        <dbReference type="EMBL" id="VDC19219.1"/>
    </source>
</evidence>
<feature type="chain" id="PRO_5018139160" evidence="1">
    <location>
        <begin position="26"/>
        <end position="314"/>
    </location>
</feature>
<dbReference type="EMBL" id="UXAW01000029">
    <property type="protein sequence ID" value="VDC19219.1"/>
    <property type="molecule type" value="Genomic_DNA"/>
</dbReference>
<dbReference type="InterPro" id="IPR007210">
    <property type="entry name" value="ABC_Gly_betaine_transp_sub-bd"/>
</dbReference>
<keyword evidence="4" id="KW-1185">Reference proteome</keyword>
<proteinExistence type="predicted"/>
<dbReference type="OrthoDB" id="9787902at2"/>